<proteinExistence type="predicted"/>
<dbReference type="RefSeq" id="WP_101718181.1">
    <property type="nucleotide sequence ID" value="NZ_PJRS01000022.1"/>
</dbReference>
<accession>A0A2N5DFS3</accession>
<dbReference type="Proteomes" id="UP000234479">
    <property type="component" value="Unassembled WGS sequence"/>
</dbReference>
<organism evidence="1 2">
    <name type="scientific">Caulobacter zeae</name>
    <dbReference type="NCBI Taxonomy" id="2055137"/>
    <lineage>
        <taxon>Bacteria</taxon>
        <taxon>Pseudomonadati</taxon>
        <taxon>Pseudomonadota</taxon>
        <taxon>Alphaproteobacteria</taxon>
        <taxon>Caulobacterales</taxon>
        <taxon>Caulobacteraceae</taxon>
        <taxon>Caulobacter</taxon>
    </lineage>
</organism>
<evidence type="ECO:0000313" key="1">
    <source>
        <dbReference type="EMBL" id="PLR24902.1"/>
    </source>
</evidence>
<dbReference type="OrthoDB" id="5194575at2"/>
<name>A0A2N5DFS3_9CAUL</name>
<sequence>MNAPRPTIDGSAKVFENLEISLIDLFRAQLQGGVNMVSGRTFKNCRLHGPVVMLALEGVTFDSTNFGFHGGDIANLVLRPAGEKVIGALPFKDCAFIGCQFFAVGFTGPETFLQQILALETTQ</sequence>
<evidence type="ECO:0000313" key="2">
    <source>
        <dbReference type="Proteomes" id="UP000234479"/>
    </source>
</evidence>
<dbReference type="AlphaFoldDB" id="A0A2N5DFS3"/>
<keyword evidence="2" id="KW-1185">Reference proteome</keyword>
<dbReference type="EMBL" id="PJRS01000022">
    <property type="protein sequence ID" value="PLR24902.1"/>
    <property type="molecule type" value="Genomic_DNA"/>
</dbReference>
<gene>
    <name evidence="1" type="ORF">SGCZBJ_11715</name>
</gene>
<comment type="caution">
    <text evidence="1">The sequence shown here is derived from an EMBL/GenBank/DDBJ whole genome shotgun (WGS) entry which is preliminary data.</text>
</comment>
<reference evidence="1 2" key="1">
    <citation type="submission" date="2017-12" db="EMBL/GenBank/DDBJ databases">
        <title>The genome sequence of Caulobacter sp. 410.</title>
        <authorList>
            <person name="Gao J."/>
            <person name="Mao X."/>
            <person name="Sun J."/>
        </authorList>
    </citation>
    <scope>NUCLEOTIDE SEQUENCE [LARGE SCALE GENOMIC DNA]</scope>
    <source>
        <strain evidence="1 2">410</strain>
    </source>
</reference>
<protein>
    <submittedName>
        <fullName evidence="1">Uncharacterized protein</fullName>
    </submittedName>
</protein>